<dbReference type="InterPro" id="IPR028082">
    <property type="entry name" value="Peripla_BP_I"/>
</dbReference>
<name>A0A2H5Y7L7_9CHLR</name>
<evidence type="ECO:0000256" key="4">
    <source>
        <dbReference type="SAM" id="SignalP"/>
    </source>
</evidence>
<organism evidence="6 7">
    <name type="scientific">Candidatus Thermoflexus japonica</name>
    <dbReference type="NCBI Taxonomy" id="2035417"/>
    <lineage>
        <taxon>Bacteria</taxon>
        <taxon>Bacillati</taxon>
        <taxon>Chloroflexota</taxon>
        <taxon>Thermoflexia</taxon>
        <taxon>Thermoflexales</taxon>
        <taxon>Thermoflexaceae</taxon>
        <taxon>Thermoflexus</taxon>
    </lineage>
</organism>
<protein>
    <submittedName>
        <fullName evidence="6">Leucine-, isoleucine-, valine-, threonine-, and alanine-binding protein</fullName>
    </submittedName>
</protein>
<evidence type="ECO:0000256" key="1">
    <source>
        <dbReference type="ARBA" id="ARBA00010062"/>
    </source>
</evidence>
<dbReference type="AlphaFoldDB" id="A0A2H5Y7L7"/>
<evidence type="ECO:0000256" key="3">
    <source>
        <dbReference type="SAM" id="MobiDB-lite"/>
    </source>
</evidence>
<gene>
    <name evidence="6" type="primary">braC_5</name>
    <name evidence="6" type="ORF">HRbin22_01685</name>
</gene>
<dbReference type="CDD" id="cd06342">
    <property type="entry name" value="PBP1_ABC_LIVBP-like"/>
    <property type="match status" value="1"/>
</dbReference>
<evidence type="ECO:0000313" key="6">
    <source>
        <dbReference type="EMBL" id="GBD09431.1"/>
    </source>
</evidence>
<feature type="region of interest" description="Disordered" evidence="3">
    <location>
        <begin position="27"/>
        <end position="50"/>
    </location>
</feature>
<dbReference type="Pfam" id="PF13458">
    <property type="entry name" value="Peripla_BP_6"/>
    <property type="match status" value="1"/>
</dbReference>
<dbReference type="PANTHER" id="PTHR47151:SF2">
    <property type="entry name" value="AMINO ACID BINDING PROTEIN"/>
    <property type="match status" value="1"/>
</dbReference>
<dbReference type="PROSITE" id="PS51257">
    <property type="entry name" value="PROKAR_LIPOPROTEIN"/>
    <property type="match status" value="1"/>
</dbReference>
<comment type="similarity">
    <text evidence="1">Belongs to the leucine-binding protein family.</text>
</comment>
<feature type="signal peptide" evidence="4">
    <location>
        <begin position="1"/>
        <end position="24"/>
    </location>
</feature>
<evidence type="ECO:0000259" key="5">
    <source>
        <dbReference type="Pfam" id="PF13458"/>
    </source>
</evidence>
<dbReference type="PANTHER" id="PTHR47151">
    <property type="entry name" value="LEU/ILE/VAL-BINDING ABC TRANSPORTER SUBUNIT"/>
    <property type="match status" value="1"/>
</dbReference>
<sequence length="435" mass="45958">MRFSRILMGLTVFSLLLAACAAPATPTPTTAPAAPAASPTPAAPAASPTPAVKGTIKIATQSPLSGGQAALGEGIKNGAQLAIEQLKGPIEALGFKVELVPFDDQAKPDVGVANAKQLVNDPDILVVIGHLNSGVAIPSSETYKDFDLVMVSPANTNPCITDRGYLVVNRVCGRDDVQGAVGAEFAFNELKVKTAFVIHDKTTYGQGVAEFFKQRFEELGGKVLGFEGTEEKANFDPLITAIQAVNPELIYFGGIYDQAGVFFKQAREKGINAIFLGPDGMDSSELAKIAGDALVTGGGMYYTTVAAPPTVYEGAKKFVEDYKAKFGKDPEPFSAQAYDATAIVLKAIEAAIKEAGGQKPSRKAVAEKVRATKDFQGITGVITFDERGDPVKAKYFVIKVISGKPEDWAKNQLVKTLELAPPPFTPELKAKCGVK</sequence>
<proteinExistence type="inferred from homology"/>
<dbReference type="SUPFAM" id="SSF53822">
    <property type="entry name" value="Periplasmic binding protein-like I"/>
    <property type="match status" value="1"/>
</dbReference>
<dbReference type="EMBL" id="BEHY01000042">
    <property type="protein sequence ID" value="GBD09431.1"/>
    <property type="molecule type" value="Genomic_DNA"/>
</dbReference>
<feature type="domain" description="Leucine-binding protein" evidence="5">
    <location>
        <begin position="55"/>
        <end position="402"/>
    </location>
</feature>
<evidence type="ECO:0000313" key="7">
    <source>
        <dbReference type="Proteomes" id="UP000236642"/>
    </source>
</evidence>
<feature type="chain" id="PRO_5014148291" evidence="4">
    <location>
        <begin position="25"/>
        <end position="435"/>
    </location>
</feature>
<evidence type="ECO:0000256" key="2">
    <source>
        <dbReference type="ARBA" id="ARBA00022729"/>
    </source>
</evidence>
<dbReference type="Proteomes" id="UP000236642">
    <property type="component" value="Unassembled WGS sequence"/>
</dbReference>
<reference evidence="7" key="1">
    <citation type="submission" date="2017-09" db="EMBL/GenBank/DDBJ databases">
        <title>Metaegenomics of thermophilic ammonia-oxidizing enrichment culture.</title>
        <authorList>
            <person name="Kato S."/>
            <person name="Suzuki K."/>
        </authorList>
    </citation>
    <scope>NUCLEOTIDE SEQUENCE [LARGE SCALE GENOMIC DNA]</scope>
</reference>
<comment type="caution">
    <text evidence="6">The sequence shown here is derived from an EMBL/GenBank/DDBJ whole genome shotgun (WGS) entry which is preliminary data.</text>
</comment>
<accession>A0A2H5Y7L7</accession>
<keyword evidence="2 4" id="KW-0732">Signal</keyword>
<dbReference type="InterPro" id="IPR028081">
    <property type="entry name" value="Leu-bd"/>
</dbReference>
<dbReference type="Gene3D" id="3.40.50.2300">
    <property type="match status" value="2"/>
</dbReference>